<dbReference type="AlphaFoldDB" id="A0A7G9GWV8"/>
<dbReference type="GO" id="GO:0006355">
    <property type="term" value="P:regulation of DNA-templated transcription"/>
    <property type="evidence" value="ECO:0007669"/>
    <property type="project" value="InterPro"/>
</dbReference>
<evidence type="ECO:0000313" key="2">
    <source>
        <dbReference type="Proteomes" id="UP000515913"/>
    </source>
</evidence>
<dbReference type="Pfam" id="PF04309">
    <property type="entry name" value="G3P_antiterm"/>
    <property type="match status" value="1"/>
</dbReference>
<dbReference type="SUPFAM" id="SSF110391">
    <property type="entry name" value="GlpP-like"/>
    <property type="match status" value="1"/>
</dbReference>
<dbReference type="GO" id="GO:0006071">
    <property type="term" value="P:glycerol metabolic process"/>
    <property type="evidence" value="ECO:0007669"/>
    <property type="project" value="InterPro"/>
</dbReference>
<dbReference type="RefSeq" id="WP_101473600.1">
    <property type="nucleotide sequence ID" value="NZ_CP060637.1"/>
</dbReference>
<gene>
    <name evidence="1" type="ORF">H9Q81_00155</name>
</gene>
<accession>A0A7G9GWV8</accession>
<dbReference type="EMBL" id="CP060637">
    <property type="protein sequence ID" value="QNM15290.1"/>
    <property type="molecule type" value="Genomic_DNA"/>
</dbReference>
<dbReference type="Proteomes" id="UP000515913">
    <property type="component" value="Chromosome"/>
</dbReference>
<dbReference type="InterPro" id="IPR006699">
    <property type="entry name" value="GlpP"/>
</dbReference>
<proteinExistence type="predicted"/>
<dbReference type="PANTHER" id="PTHR35787">
    <property type="entry name" value="GLYCEROL UPTAKE OPERON ANTITERMINATOR REGULATORY PROTEIN"/>
    <property type="match status" value="1"/>
</dbReference>
<evidence type="ECO:0000313" key="1">
    <source>
        <dbReference type="EMBL" id="QNM15290.1"/>
    </source>
</evidence>
<dbReference type="PIRSF" id="PIRSF016897">
    <property type="entry name" value="GlpP"/>
    <property type="match status" value="1"/>
</dbReference>
<dbReference type="KEGG" id="fho:H9Q81_00155"/>
<keyword evidence="2" id="KW-1185">Reference proteome</keyword>
<dbReference type="Gene3D" id="3.20.20.70">
    <property type="entry name" value="Aldolase class I"/>
    <property type="match status" value="1"/>
</dbReference>
<dbReference type="InterPro" id="IPR013785">
    <property type="entry name" value="Aldolase_TIM"/>
</dbReference>
<organism evidence="1 2">
    <name type="scientific">Fusobacterium hominis</name>
    <dbReference type="NCBI Taxonomy" id="2764326"/>
    <lineage>
        <taxon>Bacteria</taxon>
        <taxon>Fusobacteriati</taxon>
        <taxon>Fusobacteriota</taxon>
        <taxon>Fusobacteriia</taxon>
        <taxon>Fusobacteriales</taxon>
        <taxon>Fusobacteriaceae</taxon>
        <taxon>Fusobacterium</taxon>
    </lineage>
</organism>
<name>A0A7G9GWV8_9FUSO</name>
<sequence length="187" mass="20739">MHNIKEILERNPVIPAVKNDINLNEAVYSNSEIVFVIMANIMNIKDIVTTLKKAGKIVYIHVDMVDGLSSSNNGVEFLMKEIVPDGIITTKHNIVSFAVKNNIKVIQRFFVLDSFSLQNTITHIKENTPDAIEILPGLMPKIIKRIDQAVKIPVITGGLIDEKEDIINALAAGAMGISTTDKHLWNI</sequence>
<reference evidence="1 2" key="1">
    <citation type="submission" date="2020-08" db="EMBL/GenBank/DDBJ databases">
        <authorList>
            <person name="Liu C."/>
            <person name="Sun Q."/>
        </authorList>
    </citation>
    <scope>NUCLEOTIDE SEQUENCE [LARGE SCALE GENOMIC DNA]</scope>
    <source>
        <strain evidence="1 2">NSJ-57</strain>
    </source>
</reference>
<protein>
    <submittedName>
        <fullName evidence="1">Glycerol-3-phosphate responsive antiterminator</fullName>
    </submittedName>
</protein>
<dbReference type="PANTHER" id="PTHR35787:SF1">
    <property type="entry name" value="GLYCEROL UPTAKE OPERON ANTITERMINATOR REGULATORY PROTEIN"/>
    <property type="match status" value="1"/>
</dbReference>